<organism evidence="2">
    <name type="scientific">uncultured Ramlibacter sp</name>
    <dbReference type="NCBI Taxonomy" id="260755"/>
    <lineage>
        <taxon>Bacteria</taxon>
        <taxon>Pseudomonadati</taxon>
        <taxon>Pseudomonadota</taxon>
        <taxon>Betaproteobacteria</taxon>
        <taxon>Burkholderiales</taxon>
        <taxon>Comamonadaceae</taxon>
        <taxon>Ramlibacter</taxon>
        <taxon>environmental samples</taxon>
    </lineage>
</organism>
<reference evidence="2" key="1">
    <citation type="submission" date="2020-02" db="EMBL/GenBank/DDBJ databases">
        <authorList>
            <person name="Meier V. D."/>
        </authorList>
    </citation>
    <scope>NUCLEOTIDE SEQUENCE</scope>
    <source>
        <strain evidence="2">AVDCRST_MAG51</strain>
    </source>
</reference>
<protein>
    <submittedName>
        <fullName evidence="2">Uncharacterized protein</fullName>
    </submittedName>
</protein>
<dbReference type="AlphaFoldDB" id="A0A6J4NQM5"/>
<proteinExistence type="predicted"/>
<evidence type="ECO:0000313" key="2">
    <source>
        <dbReference type="EMBL" id="CAA9395372.1"/>
    </source>
</evidence>
<evidence type="ECO:0000256" key="1">
    <source>
        <dbReference type="SAM" id="MobiDB-lite"/>
    </source>
</evidence>
<accession>A0A6J4NQM5</accession>
<sequence>MNGARHERLLRIDLFGSASGEPGRSPCCGRLPESAPQPGERKRLGPSRDFIKIRLAPLSGPPPTAAPGPTPPSARGSDGLPHSSKAVKRPRM</sequence>
<gene>
    <name evidence="2" type="ORF">AVDCRST_MAG51-554</name>
</gene>
<name>A0A6J4NQM5_9BURK</name>
<dbReference type="EMBL" id="CADCUX010000149">
    <property type="protein sequence ID" value="CAA9395372.1"/>
    <property type="molecule type" value="Genomic_DNA"/>
</dbReference>
<feature type="region of interest" description="Disordered" evidence="1">
    <location>
        <begin position="15"/>
        <end position="92"/>
    </location>
</feature>
<feature type="compositionally biased region" description="Pro residues" evidence="1">
    <location>
        <begin position="59"/>
        <end position="72"/>
    </location>
</feature>